<keyword evidence="11" id="KW-1185">Reference proteome</keyword>
<dbReference type="FunFam" id="2.60.40.10:FF:000495">
    <property type="entry name" value="Periplasmic beta-glucosidase"/>
    <property type="match status" value="1"/>
</dbReference>
<name>A4BJ67_9GAMM</name>
<dbReference type="InterPro" id="IPR036881">
    <property type="entry name" value="Glyco_hydro_3_C_sf"/>
</dbReference>
<dbReference type="GO" id="GO:0005975">
    <property type="term" value="P:carbohydrate metabolic process"/>
    <property type="evidence" value="ECO:0007669"/>
    <property type="project" value="InterPro"/>
</dbReference>
<dbReference type="InterPro" id="IPR050288">
    <property type="entry name" value="Cellulose_deg_GH3"/>
</dbReference>
<dbReference type="Pfam" id="PF01915">
    <property type="entry name" value="Glyco_hydro_3_C"/>
    <property type="match status" value="1"/>
</dbReference>
<dbReference type="HOGENOM" id="CLU_004542_4_1_6"/>
<evidence type="ECO:0000256" key="1">
    <source>
        <dbReference type="ARBA" id="ARBA00005336"/>
    </source>
</evidence>
<evidence type="ECO:0000259" key="9">
    <source>
        <dbReference type="SMART" id="SM01217"/>
    </source>
</evidence>
<dbReference type="Gene3D" id="3.40.50.1700">
    <property type="entry name" value="Glycoside hydrolase family 3 C-terminal domain"/>
    <property type="match status" value="1"/>
</dbReference>
<dbReference type="Pfam" id="PF14310">
    <property type="entry name" value="Fn3-like"/>
    <property type="match status" value="1"/>
</dbReference>
<dbReference type="PANTHER" id="PTHR42715">
    <property type="entry name" value="BETA-GLUCOSIDASE"/>
    <property type="match status" value="1"/>
</dbReference>
<dbReference type="InterPro" id="IPR001764">
    <property type="entry name" value="Glyco_hydro_3_N"/>
</dbReference>
<dbReference type="PROSITE" id="PS00775">
    <property type="entry name" value="GLYCOSYL_HYDROL_F3"/>
    <property type="match status" value="1"/>
</dbReference>
<dbReference type="RefSeq" id="WP_008048133.1">
    <property type="nucleotide sequence ID" value="NZ_CH724155.1"/>
</dbReference>
<accession>A4BJ67</accession>
<dbReference type="AlphaFoldDB" id="A4BJ67"/>
<dbReference type="Proteomes" id="UP000005953">
    <property type="component" value="Unassembled WGS sequence"/>
</dbReference>
<evidence type="ECO:0000256" key="8">
    <source>
        <dbReference type="RuleBase" id="RU361161"/>
    </source>
</evidence>
<organism evidence="10 11">
    <name type="scientific">Reinekea blandensis MED297</name>
    <dbReference type="NCBI Taxonomy" id="314283"/>
    <lineage>
        <taxon>Bacteria</taxon>
        <taxon>Pseudomonadati</taxon>
        <taxon>Pseudomonadota</taxon>
        <taxon>Gammaproteobacteria</taxon>
        <taxon>Oceanospirillales</taxon>
        <taxon>Saccharospirillaceae</taxon>
        <taxon>Reinekea</taxon>
    </lineage>
</organism>
<evidence type="ECO:0000256" key="5">
    <source>
        <dbReference type="ARBA" id="ARBA00031448"/>
    </source>
</evidence>
<dbReference type="EMBL" id="AAOE01000031">
    <property type="protein sequence ID" value="EAR07820.1"/>
    <property type="molecule type" value="Genomic_DNA"/>
</dbReference>
<dbReference type="Gene3D" id="3.20.20.300">
    <property type="entry name" value="Glycoside hydrolase, family 3, N-terminal domain"/>
    <property type="match status" value="1"/>
</dbReference>
<dbReference type="InterPro" id="IPR036962">
    <property type="entry name" value="Glyco_hydro_3_N_sf"/>
</dbReference>
<evidence type="ECO:0000256" key="4">
    <source>
        <dbReference type="ARBA" id="ARBA00023295"/>
    </source>
</evidence>
<comment type="similarity">
    <text evidence="1 8">Belongs to the glycosyl hydrolase 3 family.</text>
</comment>
<dbReference type="InterPro" id="IPR002772">
    <property type="entry name" value="Glyco_hydro_3_C"/>
</dbReference>
<evidence type="ECO:0000313" key="10">
    <source>
        <dbReference type="EMBL" id="EAR07820.1"/>
    </source>
</evidence>
<dbReference type="InterPro" id="IPR017853">
    <property type="entry name" value="GH"/>
</dbReference>
<feature type="domain" description="Fibronectin type III-like" evidence="9">
    <location>
        <begin position="589"/>
        <end position="659"/>
    </location>
</feature>
<dbReference type="SUPFAM" id="SSF51445">
    <property type="entry name" value="(Trans)glycosidases"/>
    <property type="match status" value="1"/>
</dbReference>
<dbReference type="SUPFAM" id="SSF52279">
    <property type="entry name" value="Beta-D-glucan exohydrolase, C-terminal domain"/>
    <property type="match status" value="1"/>
</dbReference>
<dbReference type="Pfam" id="PF00933">
    <property type="entry name" value="Glyco_hydro_3"/>
    <property type="match status" value="1"/>
</dbReference>
<evidence type="ECO:0000313" key="11">
    <source>
        <dbReference type="Proteomes" id="UP000005953"/>
    </source>
</evidence>
<sequence length="805" mass="89564">MIDDNELDTLLSQLTLEEKALLCSGKDFWRLQGIERLNLPSIMVTDGPHGMRKQPDGADHMGLQNSVPATCFPTASALAATWNRDLLQRVGVALGEETRAESVSVLLGPGVNIKRHPLGGRNFEYFSEDPFLAGQIATAWVQGLQSQGVGASLKHFAVNNHEFGRMTVDAIVDERTLREIYLPAFETTVKQAQPWTIMCAYNKLNGTYLAEHPQMLTDILRTEWGFDGLVVTDWGANNNRVDGIRAGQHLDMPNNGRVNTDKIIAAINDGSLTLADLDRSVREVLKLILRARTANEDAHPRQANLEEHHTLAIEAAEQGAVLLKNDDNRLPLKNSGRVLVLGALANQTRYQGSGSSQINPYRLVQPLDALKQEAPDIDWVYQEGYRLKGDLTHQHKLNALAEAERADAIVLFAGLTPEYESEGFDRKHLQLPRQQRDLIEALLPHADKLVLVLQNGAPIVIPHVDKIPAIFEAYLGGQAGGQAIARLLLGKANPSGKLAETFPAEQADVASDRWFPGTLRQSQYREGIWVGYRYHDTAGVPPLFPFGHGLSYSRFDYQDLQIEGDDLRNDGVIAVSMTVINSGDRDGHETVQLYVGQAHPSVPRPKKELRQFEKVFLKAGESCVIRFVLSARDFSFWDVQTGQWRVETDDYTLSVAASVEDIRLQQSIAVVTDHERREPDETLTAYYNPDPEQFSESAFAALLGHKVPAPVPTRPFHVNSTIGEVQHRWLGRRLKRTLMEELGGTMGDLPEENRLMMEAMIDDLPLRNRSLLSLGAVSEKTVHRLVHALNHHWLKALTGAKAPSK</sequence>
<reference evidence="10 11" key="1">
    <citation type="submission" date="2006-02" db="EMBL/GenBank/DDBJ databases">
        <authorList>
            <person name="Pinhassi J."/>
            <person name="Pedros-Alio C."/>
            <person name="Ferriera S."/>
            <person name="Johnson J."/>
            <person name="Kravitz S."/>
            <person name="Halpern A."/>
            <person name="Remington K."/>
            <person name="Beeson K."/>
            <person name="Tran B."/>
            <person name="Rogers Y.-H."/>
            <person name="Friedman R."/>
            <person name="Venter J.C."/>
        </authorList>
    </citation>
    <scope>NUCLEOTIDE SEQUENCE [LARGE SCALE GENOMIC DNA]</scope>
    <source>
        <strain evidence="10 11">MED297</strain>
    </source>
</reference>
<dbReference type="GO" id="GO:0008422">
    <property type="term" value="F:beta-glucosidase activity"/>
    <property type="evidence" value="ECO:0007669"/>
    <property type="project" value="UniProtKB-ARBA"/>
</dbReference>
<dbReference type="InterPro" id="IPR013783">
    <property type="entry name" value="Ig-like_fold"/>
</dbReference>
<dbReference type="STRING" id="314283.MED297_05229"/>
<dbReference type="SMART" id="SM01217">
    <property type="entry name" value="Fn3_like"/>
    <property type="match status" value="1"/>
</dbReference>
<dbReference type="InterPro" id="IPR026891">
    <property type="entry name" value="Fn3-like"/>
</dbReference>
<evidence type="ECO:0000256" key="7">
    <source>
        <dbReference type="ARBA" id="ARBA00032594"/>
    </source>
</evidence>
<gene>
    <name evidence="10" type="ORF">MED297_05229</name>
</gene>
<protein>
    <recommendedName>
        <fullName evidence="7">Beta-D-glucoside glucohydrolase</fullName>
    </recommendedName>
    <alternativeName>
        <fullName evidence="5">Cellobiase</fullName>
    </alternativeName>
    <alternativeName>
        <fullName evidence="6">Gentiobiase</fullName>
    </alternativeName>
</protein>
<evidence type="ECO:0000256" key="6">
    <source>
        <dbReference type="ARBA" id="ARBA00032194"/>
    </source>
</evidence>
<dbReference type="Gene3D" id="2.60.40.10">
    <property type="entry name" value="Immunoglobulins"/>
    <property type="match status" value="1"/>
</dbReference>
<evidence type="ECO:0000256" key="2">
    <source>
        <dbReference type="ARBA" id="ARBA00022801"/>
    </source>
</evidence>
<dbReference type="InterPro" id="IPR019800">
    <property type="entry name" value="Glyco_hydro_3_AS"/>
</dbReference>
<keyword evidence="2 8" id="KW-0378">Hydrolase</keyword>
<dbReference type="OrthoDB" id="9781691at2"/>
<proteinExistence type="inferred from homology"/>
<keyword evidence="3" id="KW-0119">Carbohydrate metabolism</keyword>
<evidence type="ECO:0000256" key="3">
    <source>
        <dbReference type="ARBA" id="ARBA00023277"/>
    </source>
</evidence>
<keyword evidence="4 8" id="KW-0326">Glycosidase</keyword>
<comment type="caution">
    <text evidence="10">The sequence shown here is derived from an EMBL/GenBank/DDBJ whole genome shotgun (WGS) entry which is preliminary data.</text>
</comment>
<dbReference type="PRINTS" id="PR00133">
    <property type="entry name" value="GLHYDRLASE3"/>
</dbReference>
<dbReference type="PANTHER" id="PTHR42715:SF10">
    <property type="entry name" value="BETA-GLUCOSIDASE"/>
    <property type="match status" value="1"/>
</dbReference>